<organism evidence="2 3">
    <name type="scientific">Racocetra fulgida</name>
    <dbReference type="NCBI Taxonomy" id="60492"/>
    <lineage>
        <taxon>Eukaryota</taxon>
        <taxon>Fungi</taxon>
        <taxon>Fungi incertae sedis</taxon>
        <taxon>Mucoromycota</taxon>
        <taxon>Glomeromycotina</taxon>
        <taxon>Glomeromycetes</taxon>
        <taxon>Diversisporales</taxon>
        <taxon>Gigasporaceae</taxon>
        <taxon>Racocetra</taxon>
    </lineage>
</organism>
<feature type="compositionally biased region" description="Basic and acidic residues" evidence="1">
    <location>
        <begin position="11"/>
        <end position="22"/>
    </location>
</feature>
<feature type="region of interest" description="Disordered" evidence="1">
    <location>
        <begin position="273"/>
        <end position="295"/>
    </location>
</feature>
<evidence type="ECO:0000313" key="3">
    <source>
        <dbReference type="Proteomes" id="UP000789396"/>
    </source>
</evidence>
<feature type="region of interest" description="Disordered" evidence="1">
    <location>
        <begin position="162"/>
        <end position="185"/>
    </location>
</feature>
<reference evidence="2" key="1">
    <citation type="submission" date="2021-06" db="EMBL/GenBank/DDBJ databases">
        <authorList>
            <person name="Kallberg Y."/>
            <person name="Tangrot J."/>
            <person name="Rosling A."/>
        </authorList>
    </citation>
    <scope>NUCLEOTIDE SEQUENCE</scope>
    <source>
        <strain evidence="2">IN212</strain>
    </source>
</reference>
<keyword evidence="3" id="KW-1185">Reference proteome</keyword>
<feature type="region of interest" description="Disordered" evidence="1">
    <location>
        <begin position="218"/>
        <end position="244"/>
    </location>
</feature>
<gene>
    <name evidence="2" type="ORF">RFULGI_LOCUS3612</name>
</gene>
<feature type="compositionally biased region" description="Basic and acidic residues" evidence="1">
    <location>
        <begin position="273"/>
        <end position="286"/>
    </location>
</feature>
<name>A0A9N9AFP6_9GLOM</name>
<sequence length="534" mass="60624">MAQNQDFSTLTHEETREELEVGDNKVSNTTINLEKIVEPEIITNNAEQLVNSKTTVQDNQISHIVSSEINITNEILPDQTLENTVSKGTKDFIGDDISVHTVEAEKILGDGKDHITIDRVTTKETAFSNITITPKNDTHLTHSDDNDEDLLFDRQYDFIKTEEKKSHDSEESIKNEENSSLDDEEDIYNSHDNIQHDSIKNEEKVFLDIPHDFVKTEGSVSLDDEEDVYSPHDNIPRDSINNGEKVPFNKGINIPHDSIKHVAKVFLDEDIDSPHDSVKTKEKVSLEDESGDSPYYSAKIDEKVSLDNDEDVESSTPSTPQGEENILATISKVAPELKQVLDTWNGELIKNKNSEDHSGTLGKDTDSDKLLQGEITYVKKEDAIEEEKKHDVRDEGDNFMSDIQSLPSKRIKDILDKDLDSDKLLQRKVVYLKENVIEEERHDVKDKDDFMSDVQSSPYKKIKNALDKDSDSNKLQDEITYIKKDVIEDKHNVEYGENFISSDIQSSPSKRIKIEVNLNKKQGKNSQRISNGLV</sequence>
<dbReference type="Proteomes" id="UP000789396">
    <property type="component" value="Unassembled WGS sequence"/>
</dbReference>
<comment type="caution">
    <text evidence="2">The sequence shown here is derived from an EMBL/GenBank/DDBJ whole genome shotgun (WGS) entry which is preliminary data.</text>
</comment>
<dbReference type="EMBL" id="CAJVPZ010003223">
    <property type="protein sequence ID" value="CAG8526917.1"/>
    <property type="molecule type" value="Genomic_DNA"/>
</dbReference>
<evidence type="ECO:0000313" key="2">
    <source>
        <dbReference type="EMBL" id="CAG8526917.1"/>
    </source>
</evidence>
<proteinExistence type="predicted"/>
<feature type="compositionally biased region" description="Basic and acidic residues" evidence="1">
    <location>
        <begin position="162"/>
        <end position="177"/>
    </location>
</feature>
<dbReference type="AlphaFoldDB" id="A0A9N9AFP6"/>
<accession>A0A9N9AFP6</accession>
<protein>
    <submittedName>
        <fullName evidence="2">14020_t:CDS:1</fullName>
    </submittedName>
</protein>
<dbReference type="OrthoDB" id="9626941at2759"/>
<evidence type="ECO:0000256" key="1">
    <source>
        <dbReference type="SAM" id="MobiDB-lite"/>
    </source>
</evidence>
<feature type="region of interest" description="Disordered" evidence="1">
    <location>
        <begin position="1"/>
        <end position="22"/>
    </location>
</feature>